<proteinExistence type="predicted"/>
<organism evidence="2">
    <name type="scientific">Vannella robusta</name>
    <dbReference type="NCBI Taxonomy" id="1487602"/>
    <lineage>
        <taxon>Eukaryota</taxon>
        <taxon>Amoebozoa</taxon>
        <taxon>Discosea</taxon>
        <taxon>Flabellinia</taxon>
        <taxon>Vannellidae</taxon>
        <taxon>Vannella</taxon>
    </lineage>
</organism>
<name>A0A7S4M7S1_9EUKA</name>
<dbReference type="AlphaFoldDB" id="A0A7S4M7S1"/>
<accession>A0A7S4M7S1</accession>
<gene>
    <name evidence="2" type="ORF">VSP0166_LOCUS3064</name>
</gene>
<feature type="region of interest" description="Disordered" evidence="1">
    <location>
        <begin position="69"/>
        <end position="135"/>
    </location>
</feature>
<feature type="region of interest" description="Disordered" evidence="1">
    <location>
        <begin position="1"/>
        <end position="29"/>
    </location>
</feature>
<sequence length="178" mass="20332">MPRVRQLLSSLSRSKGKKKKKLSDIPPEIPEEMATVKHVVSEPFNFRKSMIFQDLDTLLKLEATVEEEAEQQPKSARLRNRVSKSIKHARRKNKGKSLPSDLKNDANTIVHMAPWKDLADPSDPEDLSEPSTGHERFEGEFERLLECYAAEVHCNDTRHIRTSDLLTNHPKTSSSTDF</sequence>
<dbReference type="EMBL" id="HBKP01004249">
    <property type="protein sequence ID" value="CAE2205472.1"/>
    <property type="molecule type" value="Transcribed_RNA"/>
</dbReference>
<reference evidence="2" key="1">
    <citation type="submission" date="2021-01" db="EMBL/GenBank/DDBJ databases">
        <authorList>
            <person name="Corre E."/>
            <person name="Pelletier E."/>
            <person name="Niang G."/>
            <person name="Scheremetjew M."/>
            <person name="Finn R."/>
            <person name="Kale V."/>
            <person name="Holt S."/>
            <person name="Cochrane G."/>
            <person name="Meng A."/>
            <person name="Brown T."/>
            <person name="Cohen L."/>
        </authorList>
    </citation>
    <scope>NUCLEOTIDE SEQUENCE</scope>
    <source>
        <strain evidence="2">DIVA3 518/3/11/1/6</strain>
    </source>
</reference>
<evidence type="ECO:0000313" key="2">
    <source>
        <dbReference type="EMBL" id="CAE2205472.1"/>
    </source>
</evidence>
<feature type="compositionally biased region" description="Basic residues" evidence="1">
    <location>
        <begin position="76"/>
        <end position="95"/>
    </location>
</feature>
<protein>
    <submittedName>
        <fullName evidence="2">Uncharacterized protein</fullName>
    </submittedName>
</protein>
<evidence type="ECO:0000256" key="1">
    <source>
        <dbReference type="SAM" id="MobiDB-lite"/>
    </source>
</evidence>